<organism evidence="1 2">
    <name type="scientific">Halocaridina rubra</name>
    <name type="common">Hawaiian red shrimp</name>
    <dbReference type="NCBI Taxonomy" id="373956"/>
    <lineage>
        <taxon>Eukaryota</taxon>
        <taxon>Metazoa</taxon>
        <taxon>Ecdysozoa</taxon>
        <taxon>Arthropoda</taxon>
        <taxon>Crustacea</taxon>
        <taxon>Multicrustacea</taxon>
        <taxon>Malacostraca</taxon>
        <taxon>Eumalacostraca</taxon>
        <taxon>Eucarida</taxon>
        <taxon>Decapoda</taxon>
        <taxon>Pleocyemata</taxon>
        <taxon>Caridea</taxon>
        <taxon>Atyoidea</taxon>
        <taxon>Atyidae</taxon>
        <taxon>Halocaridina</taxon>
    </lineage>
</organism>
<feature type="non-terminal residue" evidence="1">
    <location>
        <position position="66"/>
    </location>
</feature>
<sequence>MCPTHKYAPDMEKILSQKHLLEETFKPGTIRRVSRLHRHSFSIHVIKLSPCPVGARYPDSKPAPRT</sequence>
<dbReference type="EMBL" id="JAXCGZ010011358">
    <property type="protein sequence ID" value="KAK7075146.1"/>
    <property type="molecule type" value="Genomic_DNA"/>
</dbReference>
<gene>
    <name evidence="1" type="ORF">SK128_006543</name>
</gene>
<reference evidence="1 2" key="1">
    <citation type="submission" date="2023-11" db="EMBL/GenBank/DDBJ databases">
        <title>Halocaridina rubra genome assembly.</title>
        <authorList>
            <person name="Smith C."/>
        </authorList>
    </citation>
    <scope>NUCLEOTIDE SEQUENCE [LARGE SCALE GENOMIC DNA]</scope>
    <source>
        <strain evidence="1">EP-1</strain>
        <tissue evidence="1">Whole</tissue>
    </source>
</reference>
<dbReference type="AlphaFoldDB" id="A0AAN8X2U7"/>
<dbReference type="Proteomes" id="UP001381693">
    <property type="component" value="Unassembled WGS sequence"/>
</dbReference>
<name>A0AAN8X2U7_HALRR</name>
<evidence type="ECO:0000313" key="2">
    <source>
        <dbReference type="Proteomes" id="UP001381693"/>
    </source>
</evidence>
<protein>
    <submittedName>
        <fullName evidence="1">Uncharacterized protein</fullName>
    </submittedName>
</protein>
<accession>A0AAN8X2U7</accession>
<comment type="caution">
    <text evidence="1">The sequence shown here is derived from an EMBL/GenBank/DDBJ whole genome shotgun (WGS) entry which is preliminary data.</text>
</comment>
<evidence type="ECO:0000313" key="1">
    <source>
        <dbReference type="EMBL" id="KAK7075146.1"/>
    </source>
</evidence>
<proteinExistence type="predicted"/>
<keyword evidence="2" id="KW-1185">Reference proteome</keyword>